<evidence type="ECO:0000313" key="3">
    <source>
        <dbReference type="Proteomes" id="UP000031668"/>
    </source>
</evidence>
<evidence type="ECO:0000259" key="1">
    <source>
        <dbReference type="Pfam" id="PF15901"/>
    </source>
</evidence>
<dbReference type="Pfam" id="PF15901">
    <property type="entry name" value="Sortilin_C"/>
    <property type="match status" value="1"/>
</dbReference>
<name>A0A0C2JTX4_THEKT</name>
<dbReference type="Proteomes" id="UP000031668">
    <property type="component" value="Unassembled WGS sequence"/>
</dbReference>
<dbReference type="EMBL" id="JWZT01001085">
    <property type="protein sequence ID" value="KII72853.1"/>
    <property type="molecule type" value="Genomic_DNA"/>
</dbReference>
<gene>
    <name evidence="2" type="ORF">RF11_15513</name>
</gene>
<dbReference type="GO" id="GO:0016020">
    <property type="term" value="C:membrane"/>
    <property type="evidence" value="ECO:0007669"/>
    <property type="project" value="TreeGrafter"/>
</dbReference>
<dbReference type="GO" id="GO:0005794">
    <property type="term" value="C:Golgi apparatus"/>
    <property type="evidence" value="ECO:0007669"/>
    <property type="project" value="TreeGrafter"/>
</dbReference>
<dbReference type="PANTHER" id="PTHR12106">
    <property type="entry name" value="SORTILIN RELATED"/>
    <property type="match status" value="1"/>
</dbReference>
<dbReference type="GO" id="GO:0006892">
    <property type="term" value="P:post-Golgi vesicle-mediated transport"/>
    <property type="evidence" value="ECO:0007669"/>
    <property type="project" value="TreeGrafter"/>
</dbReference>
<dbReference type="PANTHER" id="PTHR12106:SF27">
    <property type="entry name" value="SORTILIN-RELATED RECEPTOR"/>
    <property type="match status" value="1"/>
</dbReference>
<dbReference type="SUPFAM" id="SSF110296">
    <property type="entry name" value="Oligoxyloglucan reducing end-specific cellobiohydrolase"/>
    <property type="match status" value="1"/>
</dbReference>
<accession>A0A0C2JTX4</accession>
<organism evidence="2 3">
    <name type="scientific">Thelohanellus kitauei</name>
    <name type="common">Myxosporean</name>
    <dbReference type="NCBI Taxonomy" id="669202"/>
    <lineage>
        <taxon>Eukaryota</taxon>
        <taxon>Metazoa</taxon>
        <taxon>Cnidaria</taxon>
        <taxon>Myxozoa</taxon>
        <taxon>Myxosporea</taxon>
        <taxon>Bivalvulida</taxon>
        <taxon>Platysporina</taxon>
        <taxon>Myxobolidae</taxon>
        <taxon>Thelohanellus</taxon>
    </lineage>
</organism>
<proteinExistence type="predicted"/>
<evidence type="ECO:0000313" key="2">
    <source>
        <dbReference type="EMBL" id="KII72853.1"/>
    </source>
</evidence>
<reference evidence="2 3" key="1">
    <citation type="journal article" date="2014" name="Genome Biol. Evol.">
        <title>The genome of the myxosporean Thelohanellus kitauei shows adaptations to nutrient acquisition within its fish host.</title>
        <authorList>
            <person name="Yang Y."/>
            <person name="Xiong J."/>
            <person name="Zhou Z."/>
            <person name="Huo F."/>
            <person name="Miao W."/>
            <person name="Ran C."/>
            <person name="Liu Y."/>
            <person name="Zhang J."/>
            <person name="Feng J."/>
            <person name="Wang M."/>
            <person name="Wang M."/>
            <person name="Wang L."/>
            <person name="Yao B."/>
        </authorList>
    </citation>
    <scope>NUCLEOTIDE SEQUENCE [LARGE SCALE GENOMIC DNA]</scope>
    <source>
        <strain evidence="2">Wuqing</strain>
    </source>
</reference>
<dbReference type="InterPro" id="IPR050310">
    <property type="entry name" value="VPS10-sortilin"/>
</dbReference>
<sequence length="488" mass="57897">MPFDSGNPSPKSIRNFLNPKFQEYLEKYNLRYKFWKDAPNYWLLFFYEKKTESTVSNQILLVSKDGGVSFNRWRPTYNEKPLSVDKFFAAKSAVFGLSEVNQTFFYADKDLNIFFAQRYDENESIILSNFDLAYVIKIVVKEFDPLNKNRDKRILYMEISTKRMTKIIRLHISEMQGIMPKINKFYDYFYFHGNHYILAKKNPSMLCLYTLNQYNHLTQIVCNLSISDLEGDRCPVVFNPHLPGVIYANLKNWNDKTRSYISLDNGKSFKAIEYKLKNIECHDQCRIELDLKCSTASLQNQFPEPWIVKFRGKFHTKRSVSCHYFFSFDAGIKWIILNSNIKKMIIGNRGGLMFATQSTPGRIWYSYNEGWSWHFTYVYAHNIIFMEPLSYPDNLVITAINYDMRTNIYSLFLFNFSNVLSSLALMIDKTCKFNDFERWYVPRFYGDCFRGQDISYLKKEQFVMCYDNRKEVIASIKPCPCSIEDFQW</sequence>
<protein>
    <recommendedName>
        <fullName evidence="1">Sortilin C-terminal domain-containing protein</fullName>
    </recommendedName>
</protein>
<keyword evidence="3" id="KW-1185">Reference proteome</keyword>
<comment type="caution">
    <text evidence="2">The sequence shown here is derived from an EMBL/GenBank/DDBJ whole genome shotgun (WGS) entry which is preliminary data.</text>
</comment>
<dbReference type="OrthoDB" id="5949766at2759"/>
<dbReference type="AlphaFoldDB" id="A0A0C2JTX4"/>
<dbReference type="InterPro" id="IPR031777">
    <property type="entry name" value="Sortilin_C"/>
</dbReference>
<feature type="domain" description="Sortilin C-terminal" evidence="1">
    <location>
        <begin position="426"/>
        <end position="487"/>
    </location>
</feature>